<name>A0A939EWU8_9BACT</name>
<dbReference type="PANTHER" id="PTHR15462:SF8">
    <property type="entry name" value="SERINE PROTEASE"/>
    <property type="match status" value="1"/>
</dbReference>
<keyword evidence="6" id="KW-1185">Reference proteome</keyword>
<evidence type="ECO:0000313" key="6">
    <source>
        <dbReference type="Proteomes" id="UP000664144"/>
    </source>
</evidence>
<dbReference type="InterPro" id="IPR050966">
    <property type="entry name" value="Glutamyl_endopeptidase"/>
</dbReference>
<dbReference type="GO" id="GO:0004252">
    <property type="term" value="F:serine-type endopeptidase activity"/>
    <property type="evidence" value="ECO:0007669"/>
    <property type="project" value="InterPro"/>
</dbReference>
<dbReference type="GO" id="GO:0006508">
    <property type="term" value="P:proteolysis"/>
    <property type="evidence" value="ECO:0007669"/>
    <property type="project" value="InterPro"/>
</dbReference>
<sequence>MRICVLLGLLSVLSVTATSAVSQAIGLLQFNARTRLVDRVPAVLYDTTLQRSTTGFFRGHTNKLTVLSNRLPTTNALPNTQFSLRQRAAVPFNPLSYPLSTTVRITNYRNGVATGSGSGTLVGERFVLTAAHNVVVFNGSLLVMASDSVLIEPVFDNGRPARLPTTWGYKYYVPNNYDENYNNDLCLLELAAPIGRTTGWMSIGFNKDRSTVGQHVWHKFSYPVRDISGRASYNGDTLYYEYGQAQTNRWLPYNIVIPNHFDGASGQSGSSLFITDNATYWTIYGALTFYAGFEHTGISPATYHAFSSIMRAAPINGPVSFVCYPNPVQDFLFVQVPVNKPGLVDAKLYDAIGRVVTTGQYSPLESEFRIDLSGVLPGIYVLHLSADYSRQSFKILKQ</sequence>
<accession>A0A939EWU8</accession>
<dbReference type="InterPro" id="IPR001254">
    <property type="entry name" value="Trypsin_dom"/>
</dbReference>
<feature type="signal peptide" evidence="2">
    <location>
        <begin position="1"/>
        <end position="19"/>
    </location>
</feature>
<comment type="caution">
    <text evidence="5">The sequence shown here is derived from an EMBL/GenBank/DDBJ whole genome shotgun (WGS) entry which is preliminary data.</text>
</comment>
<evidence type="ECO:0000259" key="3">
    <source>
        <dbReference type="Pfam" id="PF00089"/>
    </source>
</evidence>
<gene>
    <name evidence="5" type="ORF">J0X19_13485</name>
</gene>
<feature type="domain" description="Peptidase S1" evidence="3">
    <location>
        <begin position="116"/>
        <end position="218"/>
    </location>
</feature>
<protein>
    <submittedName>
        <fullName evidence="5">T9SS type A sorting domain-containing protein</fullName>
    </submittedName>
</protein>
<evidence type="ECO:0000256" key="2">
    <source>
        <dbReference type="SAM" id="SignalP"/>
    </source>
</evidence>
<organism evidence="5 6">
    <name type="scientific">Hymenobacter telluris</name>
    <dbReference type="NCBI Taxonomy" id="2816474"/>
    <lineage>
        <taxon>Bacteria</taxon>
        <taxon>Pseudomonadati</taxon>
        <taxon>Bacteroidota</taxon>
        <taxon>Cytophagia</taxon>
        <taxon>Cytophagales</taxon>
        <taxon>Hymenobacteraceae</taxon>
        <taxon>Hymenobacter</taxon>
    </lineage>
</organism>
<dbReference type="NCBIfam" id="TIGR04183">
    <property type="entry name" value="Por_Secre_tail"/>
    <property type="match status" value="1"/>
</dbReference>
<dbReference type="InterPro" id="IPR026444">
    <property type="entry name" value="Secre_tail"/>
</dbReference>
<evidence type="ECO:0000313" key="5">
    <source>
        <dbReference type="EMBL" id="MBO0358965.1"/>
    </source>
</evidence>
<feature type="chain" id="PRO_5037988905" evidence="2">
    <location>
        <begin position="20"/>
        <end position="398"/>
    </location>
</feature>
<feature type="domain" description="Secretion system C-terminal sorting" evidence="4">
    <location>
        <begin position="324"/>
        <end position="392"/>
    </location>
</feature>
<dbReference type="Gene3D" id="2.40.10.10">
    <property type="entry name" value="Trypsin-like serine proteases"/>
    <property type="match status" value="2"/>
</dbReference>
<dbReference type="SUPFAM" id="SSF50494">
    <property type="entry name" value="Trypsin-like serine proteases"/>
    <property type="match status" value="1"/>
</dbReference>
<dbReference type="RefSeq" id="WP_206984893.1">
    <property type="nucleotide sequence ID" value="NZ_JAFLQZ010000008.1"/>
</dbReference>
<reference evidence="5" key="1">
    <citation type="submission" date="2021-03" db="EMBL/GenBank/DDBJ databases">
        <authorList>
            <person name="Kim M.K."/>
        </authorList>
    </citation>
    <scope>NUCLEOTIDE SEQUENCE</scope>
    <source>
        <strain evidence="5">BT186</strain>
    </source>
</reference>
<keyword evidence="1 2" id="KW-0732">Signal</keyword>
<dbReference type="PANTHER" id="PTHR15462">
    <property type="entry name" value="SERINE PROTEASE"/>
    <property type="match status" value="1"/>
</dbReference>
<dbReference type="PRINTS" id="PR00722">
    <property type="entry name" value="CHYMOTRYPSIN"/>
</dbReference>
<dbReference type="InterPro" id="IPR043504">
    <property type="entry name" value="Peptidase_S1_PA_chymotrypsin"/>
</dbReference>
<dbReference type="Pfam" id="PF00089">
    <property type="entry name" value="Trypsin"/>
    <property type="match status" value="1"/>
</dbReference>
<evidence type="ECO:0000259" key="4">
    <source>
        <dbReference type="Pfam" id="PF18962"/>
    </source>
</evidence>
<dbReference type="EMBL" id="JAFLQZ010000008">
    <property type="protein sequence ID" value="MBO0358965.1"/>
    <property type="molecule type" value="Genomic_DNA"/>
</dbReference>
<dbReference type="InterPro" id="IPR009003">
    <property type="entry name" value="Peptidase_S1_PA"/>
</dbReference>
<proteinExistence type="predicted"/>
<evidence type="ECO:0000256" key="1">
    <source>
        <dbReference type="ARBA" id="ARBA00022729"/>
    </source>
</evidence>
<dbReference type="InterPro" id="IPR001314">
    <property type="entry name" value="Peptidase_S1A"/>
</dbReference>
<dbReference type="Proteomes" id="UP000664144">
    <property type="component" value="Unassembled WGS sequence"/>
</dbReference>
<dbReference type="Pfam" id="PF18962">
    <property type="entry name" value="Por_Secre_tail"/>
    <property type="match status" value="1"/>
</dbReference>
<dbReference type="AlphaFoldDB" id="A0A939EWU8"/>